<evidence type="ECO:0000256" key="1">
    <source>
        <dbReference type="ARBA" id="ARBA00007689"/>
    </source>
</evidence>
<comment type="caution">
    <text evidence="3">The sequence shown here is derived from an EMBL/GenBank/DDBJ whole genome shotgun (WGS) entry which is preliminary data.</text>
</comment>
<dbReference type="Pfam" id="PF03795">
    <property type="entry name" value="YCII"/>
    <property type="match status" value="1"/>
</dbReference>
<evidence type="ECO:0000259" key="2">
    <source>
        <dbReference type="Pfam" id="PF03795"/>
    </source>
</evidence>
<gene>
    <name evidence="3" type="ORF">H9646_02360</name>
</gene>
<feature type="domain" description="YCII-related" evidence="2">
    <location>
        <begin position="1"/>
        <end position="86"/>
    </location>
</feature>
<dbReference type="Proteomes" id="UP000634919">
    <property type="component" value="Unassembled WGS sequence"/>
</dbReference>
<accession>A0ABR8S798</accession>
<proteinExistence type="inferred from homology"/>
<name>A0ABR8S798_9BURK</name>
<dbReference type="SUPFAM" id="SSF54909">
    <property type="entry name" value="Dimeric alpha+beta barrel"/>
    <property type="match status" value="1"/>
</dbReference>
<reference evidence="3 4" key="1">
    <citation type="submission" date="2020-08" db="EMBL/GenBank/DDBJ databases">
        <title>A Genomic Blueprint of the Chicken Gut Microbiome.</title>
        <authorList>
            <person name="Gilroy R."/>
            <person name="Ravi A."/>
            <person name="Getino M."/>
            <person name="Pursley I."/>
            <person name="Horton D.L."/>
            <person name="Alikhan N.-F."/>
            <person name="Baker D."/>
            <person name="Gharbi K."/>
            <person name="Hall N."/>
            <person name="Watson M."/>
            <person name="Adriaenssens E.M."/>
            <person name="Foster-Nyarko E."/>
            <person name="Jarju S."/>
            <person name="Secka A."/>
            <person name="Antonio M."/>
            <person name="Oren A."/>
            <person name="Chaudhuri R."/>
            <person name="La Ragione R.M."/>
            <person name="Hildebrand F."/>
            <person name="Pallen M.J."/>
        </authorList>
    </citation>
    <scope>NUCLEOTIDE SEQUENCE [LARGE SCALE GENOMIC DNA]</scope>
    <source>
        <strain evidence="3 4">Sa2CVA6</strain>
    </source>
</reference>
<sequence length="97" mass="10884">MRWIAIFTDTPAMLAVRQQQGQAHLDFLARHKTEIQLAGGCRSEAGGDYIGGLWVMEVPNRARAVALIEQDPYFSSGARQYELRTWGKAFEGEMVVL</sequence>
<comment type="similarity">
    <text evidence="1">Belongs to the YciI family.</text>
</comment>
<dbReference type="EMBL" id="JACSQK010000001">
    <property type="protein sequence ID" value="MBD7959310.1"/>
    <property type="molecule type" value="Genomic_DNA"/>
</dbReference>
<dbReference type="RefSeq" id="WP_191721707.1">
    <property type="nucleotide sequence ID" value="NZ_JACSQK010000001.1"/>
</dbReference>
<dbReference type="InterPro" id="IPR011008">
    <property type="entry name" value="Dimeric_a/b-barrel"/>
</dbReference>
<dbReference type="Gene3D" id="3.30.70.1060">
    <property type="entry name" value="Dimeric alpha+beta barrel"/>
    <property type="match status" value="1"/>
</dbReference>
<organism evidence="3 4">
    <name type="scientific">Comamonas avium</name>
    <dbReference type="NCBI Taxonomy" id="2762231"/>
    <lineage>
        <taxon>Bacteria</taxon>
        <taxon>Pseudomonadati</taxon>
        <taxon>Pseudomonadota</taxon>
        <taxon>Betaproteobacteria</taxon>
        <taxon>Burkholderiales</taxon>
        <taxon>Comamonadaceae</taxon>
        <taxon>Comamonas</taxon>
    </lineage>
</organism>
<protein>
    <recommendedName>
        <fullName evidence="2">YCII-related domain-containing protein</fullName>
    </recommendedName>
</protein>
<dbReference type="InterPro" id="IPR005545">
    <property type="entry name" value="YCII"/>
</dbReference>
<evidence type="ECO:0000313" key="4">
    <source>
        <dbReference type="Proteomes" id="UP000634919"/>
    </source>
</evidence>
<evidence type="ECO:0000313" key="3">
    <source>
        <dbReference type="EMBL" id="MBD7959310.1"/>
    </source>
</evidence>
<keyword evidence="4" id="KW-1185">Reference proteome</keyword>